<dbReference type="Proteomes" id="UP000264353">
    <property type="component" value="Chromosome A8"/>
</dbReference>
<evidence type="ECO:0000313" key="2">
    <source>
        <dbReference type="EMBL" id="RID49318.1"/>
    </source>
</evidence>
<evidence type="ECO:0000313" key="3">
    <source>
        <dbReference type="Proteomes" id="UP000264353"/>
    </source>
</evidence>
<organism evidence="2 3">
    <name type="scientific">Brassica campestris</name>
    <name type="common">Field mustard</name>
    <dbReference type="NCBI Taxonomy" id="3711"/>
    <lineage>
        <taxon>Eukaryota</taxon>
        <taxon>Viridiplantae</taxon>
        <taxon>Streptophyta</taxon>
        <taxon>Embryophyta</taxon>
        <taxon>Tracheophyta</taxon>
        <taxon>Spermatophyta</taxon>
        <taxon>Magnoliopsida</taxon>
        <taxon>eudicotyledons</taxon>
        <taxon>Gunneridae</taxon>
        <taxon>Pentapetalae</taxon>
        <taxon>rosids</taxon>
        <taxon>malvids</taxon>
        <taxon>Brassicales</taxon>
        <taxon>Brassicaceae</taxon>
        <taxon>Brassiceae</taxon>
        <taxon>Brassica</taxon>
    </lineage>
</organism>
<feature type="transmembrane region" description="Helical" evidence="1">
    <location>
        <begin position="6"/>
        <end position="26"/>
    </location>
</feature>
<accession>A0A397Y8W8</accession>
<sequence length="193" mass="21099">MKGYIIALIVCGCFAIIVVGLILWCLQNRKKKKAWSPSPPPPVSDVEKCRSSVVPRDGGLLVLTGTAVTTPVVAAAVTTGISKDISGGSGGDEGGGECDGGANGGGLLWLWRFWRAWRNSNYSKILTIRKWKGLFENVFVTTQFVETIHSMGKLICRPIGMEILLKGEILDLRNIKRINNLHIRVSEDLHVKN</sequence>
<evidence type="ECO:0000256" key="1">
    <source>
        <dbReference type="SAM" id="Phobius"/>
    </source>
</evidence>
<dbReference type="EMBL" id="CM010635">
    <property type="protein sequence ID" value="RID49318.1"/>
    <property type="molecule type" value="Genomic_DNA"/>
</dbReference>
<keyword evidence="1" id="KW-0472">Membrane</keyword>
<dbReference type="AlphaFoldDB" id="A0A397Y8W8"/>
<proteinExistence type="predicted"/>
<reference evidence="2 3" key="1">
    <citation type="submission" date="2018-06" db="EMBL/GenBank/DDBJ databases">
        <title>WGS assembly of Brassica rapa FPsc.</title>
        <authorList>
            <person name="Bowman J."/>
            <person name="Kohchi T."/>
            <person name="Yamato K."/>
            <person name="Jenkins J."/>
            <person name="Shu S."/>
            <person name="Ishizaki K."/>
            <person name="Yamaoka S."/>
            <person name="Nishihama R."/>
            <person name="Nakamura Y."/>
            <person name="Berger F."/>
            <person name="Adam C."/>
            <person name="Aki S."/>
            <person name="Althoff F."/>
            <person name="Araki T."/>
            <person name="Arteaga-Vazquez M."/>
            <person name="Balasubrmanian S."/>
            <person name="Bauer D."/>
            <person name="Boehm C."/>
            <person name="Briginshaw L."/>
            <person name="Caballero-Perez J."/>
            <person name="Catarino B."/>
            <person name="Chen F."/>
            <person name="Chiyoda S."/>
            <person name="Chovatia M."/>
            <person name="Davies K."/>
            <person name="Delmans M."/>
            <person name="Demura T."/>
            <person name="Dierschke T."/>
            <person name="Dolan L."/>
            <person name="Dorantes-Acosta A."/>
            <person name="Eklund D."/>
            <person name="Florent S."/>
            <person name="Flores-Sandoval E."/>
            <person name="Fujiyama A."/>
            <person name="Fukuzawa H."/>
            <person name="Galik B."/>
            <person name="Grimanelli D."/>
            <person name="Grimwood J."/>
            <person name="Grossniklaus U."/>
            <person name="Hamada T."/>
            <person name="Haseloff J."/>
            <person name="Hetherington A."/>
            <person name="Higo A."/>
            <person name="Hirakawa Y."/>
            <person name="Hundley H."/>
            <person name="Ikeda Y."/>
            <person name="Inoue K."/>
            <person name="Inoue S."/>
            <person name="Ishida S."/>
            <person name="Jia Q."/>
            <person name="Kakita M."/>
            <person name="Kanazawa T."/>
            <person name="Kawai Y."/>
            <person name="Kawashima T."/>
            <person name="Kennedy M."/>
            <person name="Kinose K."/>
            <person name="Kinoshita T."/>
            <person name="Kohara Y."/>
            <person name="Koide E."/>
            <person name="Komatsu K."/>
            <person name="Kopischke S."/>
            <person name="Kubo M."/>
            <person name="Kyozuka J."/>
            <person name="Lagercrantz U."/>
            <person name="Lin S."/>
            <person name="Lindquist E."/>
            <person name="Lipzen A."/>
            <person name="Lu C."/>
            <person name="Luna E."/>
            <person name="Martienssen R."/>
            <person name="Minamino N."/>
            <person name="Mizutani M."/>
            <person name="Mizutani M."/>
            <person name="Mochizuki N."/>
            <person name="Monte I."/>
            <person name="Mosher R."/>
            <person name="Nagasaki H."/>
            <person name="Nakagami H."/>
            <person name="Naramoto S."/>
            <person name="Nishitani K."/>
            <person name="Ohtani M."/>
            <person name="Okamoto T."/>
            <person name="Okumura M."/>
            <person name="Phillips J."/>
            <person name="Pollak B."/>
            <person name="Reinders A."/>
            <person name="Roevekamp M."/>
            <person name="Sano R."/>
            <person name="Sawa S."/>
            <person name="Schmid M."/>
            <person name="Shirakawa M."/>
            <person name="Solano R."/>
            <person name="Spunde A."/>
            <person name="Suetsugu N."/>
            <person name="Sugano S."/>
            <person name="Sugiyama A."/>
            <person name="Sun R."/>
            <person name="Suzuki Y."/>
            <person name="Takenaka M."/>
            <person name="Takezawa D."/>
            <person name="Tomogane H."/>
            <person name="Tsuzuki M."/>
            <person name="Ueda T."/>
            <person name="Umeda M."/>
            <person name="Ward J."/>
            <person name="Watanabe Y."/>
            <person name="Yazaki K."/>
            <person name="Yokoyama R."/>
            <person name="Yoshitake Y."/>
            <person name="Yotsui I."/>
            <person name="Zachgo S."/>
            <person name="Schmutz J."/>
        </authorList>
    </citation>
    <scope>NUCLEOTIDE SEQUENCE [LARGE SCALE GENOMIC DNA]</scope>
    <source>
        <strain evidence="3">cv. B-3</strain>
    </source>
</reference>
<keyword evidence="1" id="KW-0812">Transmembrane</keyword>
<gene>
    <name evidence="2" type="ORF">BRARA_H00125</name>
</gene>
<protein>
    <submittedName>
        <fullName evidence="2">Uncharacterized protein</fullName>
    </submittedName>
</protein>
<name>A0A397Y8W8_BRACM</name>
<keyword evidence="1" id="KW-1133">Transmembrane helix</keyword>